<evidence type="ECO:0000313" key="3">
    <source>
        <dbReference type="Proteomes" id="UP001551482"/>
    </source>
</evidence>
<accession>A0ABV3DDY5</accession>
<dbReference type="PANTHER" id="PTHR39203">
    <property type="entry name" value="CYTOPLASMIC PROTEIN-RELATED"/>
    <property type="match status" value="1"/>
</dbReference>
<dbReference type="SUPFAM" id="SSF88697">
    <property type="entry name" value="PUA domain-like"/>
    <property type="match status" value="1"/>
</dbReference>
<dbReference type="PANTHER" id="PTHR39203:SF1">
    <property type="entry name" value="CYTOPLASMIC PROTEIN"/>
    <property type="match status" value="1"/>
</dbReference>
<keyword evidence="3" id="KW-1185">Reference proteome</keyword>
<dbReference type="EMBL" id="JBEZFP010000020">
    <property type="protein sequence ID" value="MEU8133945.1"/>
    <property type="molecule type" value="Genomic_DNA"/>
</dbReference>
<sequence length="145" mass="16037">MNDPSALPPAEFGFPGALRDKLVAAILAGEKTSTTGLLVDYEVCGESLPVVGARRAVVDSDMRPVAVIEVTEVRTLPLRDVDWPHVRDEGEGDDSIASWRAAHERFWHSPEMREALGDPDFEVDDETVVVAERFRLVERLQSPDV</sequence>
<protein>
    <submittedName>
        <fullName evidence="2">ASCH domain-containing protein</fullName>
    </submittedName>
</protein>
<dbReference type="Pfam" id="PF04266">
    <property type="entry name" value="ASCH"/>
    <property type="match status" value="1"/>
</dbReference>
<evidence type="ECO:0000259" key="1">
    <source>
        <dbReference type="SMART" id="SM01022"/>
    </source>
</evidence>
<proteinExistence type="predicted"/>
<dbReference type="CDD" id="cd06553">
    <property type="entry name" value="ASCH_Ef3133_like"/>
    <property type="match status" value="1"/>
</dbReference>
<dbReference type="RefSeq" id="WP_358352212.1">
    <property type="nucleotide sequence ID" value="NZ_JBEZFP010000020.1"/>
</dbReference>
<gene>
    <name evidence="2" type="ORF">AB0C36_10580</name>
</gene>
<evidence type="ECO:0000313" key="2">
    <source>
        <dbReference type="EMBL" id="MEU8133945.1"/>
    </source>
</evidence>
<dbReference type="Proteomes" id="UP001551482">
    <property type="component" value="Unassembled WGS sequence"/>
</dbReference>
<dbReference type="PIRSF" id="PIRSF021320">
    <property type="entry name" value="DUF984"/>
    <property type="match status" value="1"/>
</dbReference>
<dbReference type="SMART" id="SM01022">
    <property type="entry name" value="ASCH"/>
    <property type="match status" value="1"/>
</dbReference>
<feature type="domain" description="ASCH" evidence="1">
    <location>
        <begin position="12"/>
        <end position="138"/>
    </location>
</feature>
<reference evidence="2 3" key="1">
    <citation type="submission" date="2024-06" db="EMBL/GenBank/DDBJ databases">
        <title>The Natural Products Discovery Center: Release of the First 8490 Sequenced Strains for Exploring Actinobacteria Biosynthetic Diversity.</title>
        <authorList>
            <person name="Kalkreuter E."/>
            <person name="Kautsar S.A."/>
            <person name="Yang D."/>
            <person name="Bader C.D."/>
            <person name="Teijaro C.N."/>
            <person name="Fluegel L."/>
            <person name="Davis C.M."/>
            <person name="Simpson J.R."/>
            <person name="Lauterbach L."/>
            <person name="Steele A.D."/>
            <person name="Gui C."/>
            <person name="Meng S."/>
            <person name="Li G."/>
            <person name="Viehrig K."/>
            <person name="Ye F."/>
            <person name="Su P."/>
            <person name="Kiefer A.F."/>
            <person name="Nichols A."/>
            <person name="Cepeda A.J."/>
            <person name="Yan W."/>
            <person name="Fan B."/>
            <person name="Jiang Y."/>
            <person name="Adhikari A."/>
            <person name="Zheng C.-J."/>
            <person name="Schuster L."/>
            <person name="Cowan T.M."/>
            <person name="Smanski M.J."/>
            <person name="Chevrette M.G."/>
            <person name="De Carvalho L.P.S."/>
            <person name="Shen B."/>
        </authorList>
    </citation>
    <scope>NUCLEOTIDE SEQUENCE [LARGE SCALE GENOMIC DNA]</scope>
    <source>
        <strain evidence="2 3">NPDC048946</strain>
    </source>
</reference>
<organism evidence="2 3">
    <name type="scientific">Streptodolium elevatio</name>
    <dbReference type="NCBI Taxonomy" id="3157996"/>
    <lineage>
        <taxon>Bacteria</taxon>
        <taxon>Bacillati</taxon>
        <taxon>Actinomycetota</taxon>
        <taxon>Actinomycetes</taxon>
        <taxon>Kitasatosporales</taxon>
        <taxon>Streptomycetaceae</taxon>
        <taxon>Streptodolium</taxon>
    </lineage>
</organism>
<comment type="caution">
    <text evidence="2">The sequence shown here is derived from an EMBL/GenBank/DDBJ whole genome shotgun (WGS) entry which is preliminary data.</text>
</comment>
<dbReference type="InterPro" id="IPR015947">
    <property type="entry name" value="PUA-like_sf"/>
</dbReference>
<dbReference type="InterPro" id="IPR009326">
    <property type="entry name" value="DUF984"/>
</dbReference>
<dbReference type="Gene3D" id="3.10.400.10">
    <property type="entry name" value="Sulfate adenylyltransferase"/>
    <property type="match status" value="1"/>
</dbReference>
<dbReference type="InterPro" id="IPR007374">
    <property type="entry name" value="ASCH_domain"/>
</dbReference>
<name>A0ABV3DDY5_9ACTN</name>